<feature type="region of interest" description="Disordered" evidence="1">
    <location>
        <begin position="30"/>
        <end position="57"/>
    </location>
</feature>
<reference evidence="2 3" key="1">
    <citation type="journal article" date="2019" name="G3 (Bethesda)">
        <title>Sequencing of a Wild Apple (Malus baccata) Genome Unravels the Differences Between Cultivated and Wild Apple Species Regarding Disease Resistance and Cold Tolerance.</title>
        <authorList>
            <person name="Chen X."/>
        </authorList>
    </citation>
    <scope>NUCLEOTIDE SEQUENCE [LARGE SCALE GENOMIC DNA]</scope>
    <source>
        <strain evidence="3">cv. Shandingzi</strain>
        <tissue evidence="2">Leaves</tissue>
    </source>
</reference>
<evidence type="ECO:0000256" key="1">
    <source>
        <dbReference type="SAM" id="MobiDB-lite"/>
    </source>
</evidence>
<accession>A0A540MG22</accession>
<protein>
    <submittedName>
        <fullName evidence="2">Uncharacterized protein</fullName>
    </submittedName>
</protein>
<keyword evidence="3" id="KW-1185">Reference proteome</keyword>
<evidence type="ECO:0000313" key="2">
    <source>
        <dbReference type="EMBL" id="TQD97696.1"/>
    </source>
</evidence>
<gene>
    <name evidence="2" type="ORF">C1H46_016669</name>
</gene>
<evidence type="ECO:0000313" key="3">
    <source>
        <dbReference type="Proteomes" id="UP000315295"/>
    </source>
</evidence>
<dbReference type="EMBL" id="VIEB01000265">
    <property type="protein sequence ID" value="TQD97696.1"/>
    <property type="molecule type" value="Genomic_DNA"/>
</dbReference>
<dbReference type="AlphaFoldDB" id="A0A540MG22"/>
<comment type="caution">
    <text evidence="2">The sequence shown here is derived from an EMBL/GenBank/DDBJ whole genome shotgun (WGS) entry which is preliminary data.</text>
</comment>
<dbReference type="Proteomes" id="UP000315295">
    <property type="component" value="Unassembled WGS sequence"/>
</dbReference>
<proteinExistence type="predicted"/>
<feature type="compositionally biased region" description="Polar residues" evidence="1">
    <location>
        <begin position="38"/>
        <end position="49"/>
    </location>
</feature>
<organism evidence="2 3">
    <name type="scientific">Malus baccata</name>
    <name type="common">Siberian crab apple</name>
    <name type="synonym">Pyrus baccata</name>
    <dbReference type="NCBI Taxonomy" id="106549"/>
    <lineage>
        <taxon>Eukaryota</taxon>
        <taxon>Viridiplantae</taxon>
        <taxon>Streptophyta</taxon>
        <taxon>Embryophyta</taxon>
        <taxon>Tracheophyta</taxon>
        <taxon>Spermatophyta</taxon>
        <taxon>Magnoliopsida</taxon>
        <taxon>eudicotyledons</taxon>
        <taxon>Gunneridae</taxon>
        <taxon>Pentapetalae</taxon>
        <taxon>rosids</taxon>
        <taxon>fabids</taxon>
        <taxon>Rosales</taxon>
        <taxon>Rosaceae</taxon>
        <taxon>Amygdaloideae</taxon>
        <taxon>Maleae</taxon>
        <taxon>Malus</taxon>
    </lineage>
</organism>
<sequence length="57" mass="6725">MYAKPNSHDPINPSKPKTQYKNLINNFTKITENDQKQNKINPKVLNQNPSERKIFQQ</sequence>
<name>A0A540MG22_MALBA</name>